<accession>E8N0M9</accession>
<keyword evidence="1" id="KW-1133">Transmembrane helix</keyword>
<dbReference type="KEGG" id="atm:ANT_03900"/>
<keyword evidence="1" id="KW-0472">Membrane</keyword>
<name>E8N0M9_ANATU</name>
<dbReference type="STRING" id="926569.ANT_03900"/>
<gene>
    <name evidence="2" type="ordered locus">ANT_03900</name>
</gene>
<feature type="transmembrane region" description="Helical" evidence="1">
    <location>
        <begin position="12"/>
        <end position="35"/>
    </location>
</feature>
<reference evidence="2 3" key="1">
    <citation type="submission" date="2010-12" db="EMBL/GenBank/DDBJ databases">
        <title>Whole genome sequence of Anaerolinea thermophila UNI-1.</title>
        <authorList>
            <person name="Narita-Yamada S."/>
            <person name="Kishi E."/>
            <person name="Watanabe Y."/>
            <person name="Takasaki K."/>
            <person name="Ankai A."/>
            <person name="Oguchi A."/>
            <person name="Fukui S."/>
            <person name="Takahashi M."/>
            <person name="Yashiro I."/>
            <person name="Hosoyama A."/>
            <person name="Sekiguchi Y."/>
            <person name="Hanada S."/>
            <person name="Fujita N."/>
        </authorList>
    </citation>
    <scope>NUCLEOTIDE SEQUENCE [LARGE SCALE GENOMIC DNA]</scope>
    <source>
        <strain evidence="3">DSM 14523 / JCM 11388 / NBRC 100420 / UNI-1</strain>
    </source>
</reference>
<dbReference type="AlphaFoldDB" id="E8N0M9"/>
<feature type="transmembrane region" description="Helical" evidence="1">
    <location>
        <begin position="55"/>
        <end position="76"/>
    </location>
</feature>
<organism evidence="2 3">
    <name type="scientific">Anaerolinea thermophila (strain DSM 14523 / JCM 11388 / NBRC 100420 / UNI-1)</name>
    <dbReference type="NCBI Taxonomy" id="926569"/>
    <lineage>
        <taxon>Bacteria</taxon>
        <taxon>Bacillati</taxon>
        <taxon>Chloroflexota</taxon>
        <taxon>Anaerolineae</taxon>
        <taxon>Anaerolineales</taxon>
        <taxon>Anaerolineaceae</taxon>
        <taxon>Anaerolinea</taxon>
    </lineage>
</organism>
<evidence type="ECO:0000313" key="3">
    <source>
        <dbReference type="Proteomes" id="UP000008922"/>
    </source>
</evidence>
<dbReference type="EMBL" id="AP012029">
    <property type="protein sequence ID" value="BAJ62424.1"/>
    <property type="molecule type" value="Genomic_DNA"/>
</dbReference>
<keyword evidence="3" id="KW-1185">Reference proteome</keyword>
<protein>
    <submittedName>
        <fullName evidence="2">Uncharacterized protein</fullName>
    </submittedName>
</protein>
<evidence type="ECO:0000313" key="2">
    <source>
        <dbReference type="EMBL" id="BAJ62424.1"/>
    </source>
</evidence>
<dbReference type="HOGENOM" id="CLU_1438350_0_0_0"/>
<dbReference type="Proteomes" id="UP000008922">
    <property type="component" value="Chromosome"/>
</dbReference>
<keyword evidence="1" id="KW-0812">Transmembrane</keyword>
<proteinExistence type="predicted"/>
<evidence type="ECO:0000256" key="1">
    <source>
        <dbReference type="SAM" id="Phobius"/>
    </source>
</evidence>
<dbReference type="RefSeq" id="WP_013558820.1">
    <property type="nucleotide sequence ID" value="NC_014960.1"/>
</dbReference>
<sequence>MNIFPFTARVGVRLGWVIGLGIAALILVPVLLFAWVANLPEVYPYTLLKSEAGTLGLAVFSLLVVGILFILLWGWFSTGKIVVNSSGMKWEIEGEKGFIRWDQPFSLHRWRSVYESGGTSYDQPSMTLPVIVYRVAQGDSCLTFWYGESWKKIQDLPDGPLAGVMLFHHARKLAKTIDEMYQQSLKTI</sequence>
<dbReference type="InParanoid" id="E8N0M9"/>